<dbReference type="SUPFAM" id="SSF52058">
    <property type="entry name" value="L domain-like"/>
    <property type="match status" value="2"/>
</dbReference>
<dbReference type="STRING" id="36050.A0A1B8B709"/>
<evidence type="ECO:0008006" key="8">
    <source>
        <dbReference type="Google" id="ProtNLM"/>
    </source>
</evidence>
<dbReference type="Proteomes" id="UP000091967">
    <property type="component" value="Unassembled WGS sequence"/>
</dbReference>
<dbReference type="GO" id="GO:0009986">
    <property type="term" value="C:cell surface"/>
    <property type="evidence" value="ECO:0007669"/>
    <property type="project" value="TreeGrafter"/>
</dbReference>
<proteinExistence type="predicted"/>
<dbReference type="GO" id="GO:0005886">
    <property type="term" value="C:plasma membrane"/>
    <property type="evidence" value="ECO:0007669"/>
    <property type="project" value="TreeGrafter"/>
</dbReference>
<keyword evidence="5" id="KW-0812">Transmembrane</keyword>
<evidence type="ECO:0000256" key="2">
    <source>
        <dbReference type="ARBA" id="ARBA00022729"/>
    </source>
</evidence>
<evidence type="ECO:0000313" key="6">
    <source>
        <dbReference type="EMBL" id="OBS28495.1"/>
    </source>
</evidence>
<keyword evidence="7" id="KW-1185">Reference proteome</keyword>
<dbReference type="InterPro" id="IPR051648">
    <property type="entry name" value="CWI-Assembly_Regulator"/>
</dbReference>
<reference evidence="6 7" key="1">
    <citation type="submission" date="2016-06" db="EMBL/GenBank/DDBJ databases">
        <title>Living apart together: crosstalk between the core and supernumerary genomes in a fungal plant pathogen.</title>
        <authorList>
            <person name="Vanheule A."/>
            <person name="Audenaert K."/>
            <person name="Warris S."/>
            <person name="Van De Geest H."/>
            <person name="Schijlen E."/>
            <person name="Hofte M."/>
            <person name="De Saeger S."/>
            <person name="Haesaert G."/>
            <person name="Waalwijk C."/>
            <person name="Van Der Lee T."/>
        </authorList>
    </citation>
    <scope>NUCLEOTIDE SEQUENCE [LARGE SCALE GENOMIC DNA]</scope>
    <source>
        <strain evidence="6 7">2516</strain>
    </source>
</reference>
<dbReference type="OMA" id="NPKDYMS"/>
<evidence type="ECO:0000256" key="4">
    <source>
        <dbReference type="SAM" id="MobiDB-lite"/>
    </source>
</evidence>
<evidence type="ECO:0000256" key="5">
    <source>
        <dbReference type="SAM" id="Phobius"/>
    </source>
</evidence>
<evidence type="ECO:0000256" key="3">
    <source>
        <dbReference type="ARBA" id="ARBA00023180"/>
    </source>
</evidence>
<feature type="compositionally biased region" description="Gly residues" evidence="4">
    <location>
        <begin position="750"/>
        <end position="762"/>
    </location>
</feature>
<dbReference type="EMBL" id="LYXU01000001">
    <property type="protein sequence ID" value="OBS28495.1"/>
    <property type="molecule type" value="Genomic_DNA"/>
</dbReference>
<dbReference type="GO" id="GO:0031505">
    <property type="term" value="P:fungal-type cell wall organization"/>
    <property type="evidence" value="ECO:0007669"/>
    <property type="project" value="TreeGrafter"/>
</dbReference>
<organism evidence="6 7">
    <name type="scientific">Fusarium poae</name>
    <dbReference type="NCBI Taxonomy" id="36050"/>
    <lineage>
        <taxon>Eukaryota</taxon>
        <taxon>Fungi</taxon>
        <taxon>Dikarya</taxon>
        <taxon>Ascomycota</taxon>
        <taxon>Pezizomycotina</taxon>
        <taxon>Sordariomycetes</taxon>
        <taxon>Hypocreomycetidae</taxon>
        <taxon>Hypocreales</taxon>
        <taxon>Nectriaceae</taxon>
        <taxon>Fusarium</taxon>
    </lineage>
</organism>
<feature type="compositionally biased region" description="Low complexity" evidence="4">
    <location>
        <begin position="22"/>
        <end position="39"/>
    </location>
</feature>
<comment type="caution">
    <text evidence="6">The sequence shown here is derived from an EMBL/GenBank/DDBJ whole genome shotgun (WGS) entry which is preliminary data.</text>
</comment>
<dbReference type="PANTHER" id="PTHR31018:SF3">
    <property type="entry name" value="RECEPTOR PROTEIN-TYROSINE KINASE"/>
    <property type="match status" value="1"/>
</dbReference>
<keyword evidence="5" id="KW-0472">Membrane</keyword>
<feature type="region of interest" description="Disordered" evidence="4">
    <location>
        <begin position="1"/>
        <end position="60"/>
    </location>
</feature>
<protein>
    <recommendedName>
        <fullName evidence="8">Receptor L-domain domain-containing protein</fullName>
    </recommendedName>
</protein>
<accession>A0A1B8B709</accession>
<keyword evidence="3" id="KW-0325">Glycoprotein</keyword>
<feature type="transmembrane region" description="Helical" evidence="5">
    <location>
        <begin position="781"/>
        <end position="804"/>
    </location>
</feature>
<feature type="compositionally biased region" description="Polar residues" evidence="4">
    <location>
        <begin position="1"/>
        <end position="13"/>
    </location>
</feature>
<keyword evidence="2" id="KW-0732">Signal</keyword>
<evidence type="ECO:0000313" key="7">
    <source>
        <dbReference type="Proteomes" id="UP000091967"/>
    </source>
</evidence>
<comment type="subcellular location">
    <subcellularLocation>
        <location evidence="1">Cell envelope</location>
    </subcellularLocation>
</comment>
<dbReference type="GO" id="GO:0009277">
    <property type="term" value="C:fungal-type cell wall"/>
    <property type="evidence" value="ECO:0007669"/>
    <property type="project" value="TreeGrafter"/>
</dbReference>
<feature type="region of interest" description="Disordered" evidence="4">
    <location>
        <begin position="715"/>
        <end position="773"/>
    </location>
</feature>
<gene>
    <name evidence="6" type="ORF">FPOA_02431</name>
</gene>
<dbReference type="AlphaFoldDB" id="A0A1B8B709"/>
<evidence type="ECO:0000256" key="1">
    <source>
        <dbReference type="ARBA" id="ARBA00004196"/>
    </source>
</evidence>
<sequence length="920" mass="100132">MNNPTISEKNTMLNADRNEDFSASAPAPASSSLSDLPPSYDTTQPQPVPQFQHDQQSQPSEDLPVLVIDDCKIYSAYAPTRTLYRLSNPVYDANRTVYGIEKFRYRMDDTGTESKLKHVEDHIYDISREVQLRALPTIHIKGFTSSKRTYKTVNIVDATKVGGGYKVEEDNADKDEILRTERPFKDLLNQGRGNTVEWKDASGQVIAIETKLQRDENKNVVEPPRLAIKATINDKLYDLLVTSWCAVIWREAKHDLKEPFTWQKFKDRATMLPRKAPGLWHGYGEMNKTKRWKDKESNMAPTNQFAFLALSFLLSGKFAAADCNISGNYTIIDSPDGQDGISSCKDVDGSLSLLFDKSPTSWPTDEATVDLGTVSSLTGSLDIYPHHHSKKTTVTASSLKSIDGEFTIWNTGTGKDKTVEELDLLFDALEQVGKGYVITSAFAKLSIQHKKDVEVGAMMRVTETEVEELVLNGIHTVNDDFMIDANRYMEELDVPALTYANKGFSVKGNNALTKVSFPKLKEVKGNLEFNQNGALTKLRLAALENAATMSITANGKEGSLLLPYLSSIGNSTTSATSNFKGLDKIEFSSLGKVKGSLTFSSNYFEDLTIPLLKEMDGGITVEDNPYLTTFALPRATYVDELTIDSNDGLTNITANALKSAGTIAIKGPFTNVEFFNLKEVTGDFKVVGDKSMDCSWFDANVKKIVKGKYSCVGDHEEKERKSSTGGIEDTEGNPKDYMSPEDEDDSDGSGSSGGSGSGGSSGTGDSDDKAGSGGMSTGAKAGLGIGIAVLVVLIMVGAVMFWLWRRRRAVSQPNNTISKQPDLMGLDPPRLGSSGGTSTFSSIFDGRQKMGVHTRIVATNPLPSPSPSLGTLNFGRTSLIESSGTFTEKSLAAWKTIRRVSDSSGASSPFGKEGAGPFKG</sequence>
<dbReference type="PANTHER" id="PTHR31018">
    <property type="entry name" value="SPORULATION-SPECIFIC PROTEIN-RELATED"/>
    <property type="match status" value="1"/>
</dbReference>
<name>A0A1B8B709_FUSPO</name>
<keyword evidence="5" id="KW-1133">Transmembrane helix</keyword>
<feature type="region of interest" description="Disordered" evidence="4">
    <location>
        <begin position="900"/>
        <end position="920"/>
    </location>
</feature>